<accession>A0A1K1NEU8</accession>
<reference evidence="2 4" key="1">
    <citation type="submission" date="2016-11" db="EMBL/GenBank/DDBJ databases">
        <authorList>
            <person name="Jaros S."/>
            <person name="Januszkiewicz K."/>
            <person name="Wedrychowicz H."/>
        </authorList>
    </citation>
    <scope>NUCLEOTIDE SEQUENCE [LARGE SCALE GENOMIC DNA]</scope>
    <source>
        <strain evidence="2 4">DSM 784</strain>
    </source>
</reference>
<feature type="transmembrane region" description="Helical" evidence="1">
    <location>
        <begin position="163"/>
        <end position="185"/>
    </location>
</feature>
<dbReference type="RefSeq" id="WP_072357736.1">
    <property type="nucleotide sequence ID" value="NZ_CBHWAX010000026.1"/>
</dbReference>
<dbReference type="Proteomes" id="UP001326715">
    <property type="component" value="Chromosome"/>
</dbReference>
<feature type="transmembrane region" description="Helical" evidence="1">
    <location>
        <begin position="54"/>
        <end position="72"/>
    </location>
</feature>
<dbReference type="EMBL" id="FPIZ01000003">
    <property type="protein sequence ID" value="SFW32942.1"/>
    <property type="molecule type" value="Genomic_DNA"/>
</dbReference>
<feature type="transmembrane region" description="Helical" evidence="1">
    <location>
        <begin position="107"/>
        <end position="131"/>
    </location>
</feature>
<protein>
    <submittedName>
        <fullName evidence="3">DUF6580 family putative transport protein</fullName>
    </submittedName>
</protein>
<dbReference type="EMBL" id="CP140154">
    <property type="protein sequence ID" value="WQG91024.1"/>
    <property type="molecule type" value="Genomic_DNA"/>
</dbReference>
<evidence type="ECO:0000313" key="3">
    <source>
        <dbReference type="EMBL" id="WQG91024.1"/>
    </source>
</evidence>
<evidence type="ECO:0000313" key="5">
    <source>
        <dbReference type="Proteomes" id="UP001326715"/>
    </source>
</evidence>
<dbReference type="Proteomes" id="UP000183788">
    <property type="component" value="Unassembled WGS sequence"/>
</dbReference>
<organism evidence="2 4">
    <name type="scientific">Chitinophaga sancti</name>
    <dbReference type="NCBI Taxonomy" id="1004"/>
    <lineage>
        <taxon>Bacteria</taxon>
        <taxon>Pseudomonadati</taxon>
        <taxon>Bacteroidota</taxon>
        <taxon>Chitinophagia</taxon>
        <taxon>Chitinophagales</taxon>
        <taxon>Chitinophagaceae</taxon>
        <taxon>Chitinophaga</taxon>
    </lineage>
</organism>
<keyword evidence="1" id="KW-1133">Transmembrane helix</keyword>
<proteinExistence type="predicted"/>
<dbReference type="OrthoDB" id="9806699at2"/>
<keyword evidence="5" id="KW-1185">Reference proteome</keyword>
<gene>
    <name evidence="2" type="ORF">SAMN05661012_01177</name>
    <name evidence="3" type="ORF">SR876_05910</name>
</gene>
<dbReference type="STRING" id="1004.SAMN05661012_01177"/>
<evidence type="ECO:0000313" key="4">
    <source>
        <dbReference type="Proteomes" id="UP000183788"/>
    </source>
</evidence>
<feature type="transmembrane region" description="Helical" evidence="1">
    <location>
        <begin position="30"/>
        <end position="47"/>
    </location>
</feature>
<keyword evidence="1" id="KW-0472">Membrane</keyword>
<dbReference type="AlphaFoldDB" id="A0A1K1NEU8"/>
<name>A0A1K1NEU8_9BACT</name>
<dbReference type="Pfam" id="PF20221">
    <property type="entry name" value="DUF6580"/>
    <property type="match status" value="1"/>
</dbReference>
<evidence type="ECO:0000313" key="2">
    <source>
        <dbReference type="EMBL" id="SFW32942.1"/>
    </source>
</evidence>
<reference evidence="3 5" key="2">
    <citation type="submission" date="2023-11" db="EMBL/GenBank/DDBJ databases">
        <title>MicrobeMod: A computational toolkit for identifying prokaryotic methylation and restriction-modification with nanopore sequencing.</title>
        <authorList>
            <person name="Crits-Christoph A."/>
            <person name="Kang S.C."/>
            <person name="Lee H."/>
            <person name="Ostrov N."/>
        </authorList>
    </citation>
    <scope>NUCLEOTIDE SEQUENCE [LARGE SCALE GENOMIC DNA]</scope>
    <source>
        <strain evidence="3 5">ATCC 23090</strain>
    </source>
</reference>
<evidence type="ECO:0000256" key="1">
    <source>
        <dbReference type="SAM" id="Phobius"/>
    </source>
</evidence>
<feature type="transmembrane region" description="Helical" evidence="1">
    <location>
        <begin position="7"/>
        <end position="24"/>
    </location>
</feature>
<feature type="transmembrane region" description="Helical" evidence="1">
    <location>
        <begin position="78"/>
        <end position="100"/>
    </location>
</feature>
<keyword evidence="1" id="KW-0812">Transmembrane</keyword>
<dbReference type="InterPro" id="IPR046487">
    <property type="entry name" value="DUF6580"/>
</dbReference>
<sequence>MKKDTREYIMIAVLIFLAIISRVITTNLQLWNFNAIGASALFGGMMIRNKRLAYLLPILTLFLSDLFLQMFTNVQALYGVYIGQLFFVYGAFLLITWIATRIKKADALTILVASIGTGVLFFLITNLGTFVTTNLYPHTLSGLVACYAAGIPFYKQGDLFSSFALNGILGNIFFSAVLFGAWELIRQISFHPKKQLA</sequence>